<keyword evidence="2" id="KW-0732">Signal</keyword>
<protein>
    <submittedName>
        <fullName evidence="3">Uncharacterized protein</fullName>
    </submittedName>
</protein>
<comment type="caution">
    <text evidence="3">The sequence shown here is derived from an EMBL/GenBank/DDBJ whole genome shotgun (WGS) entry which is preliminary data.</text>
</comment>
<sequence length="544" mass="57919">MKPQHALTLGLTLLLGAQAQTSTPAAPASAAANASPAQAARPEPGKLTTSFGTLPADTSNRDVRVALRAPGFAGVWVNAPGVMVAVTTDDPAQRQAILKALEDIFGRETLEVNTGNVLAKARFTRVKYDALQLAQVRHLAHEFRGWQSIGVDVKANRVRVDLSLPTYRAQAEALLRARGIPLDTVALNAPESPLLPQQTTLKHPLKAVLVAPAQVAQGDLLTLAMPVTNLGKTDLSLNIVCAYQYRVIRADTGEAVRPVPAPGACPSLAASVVMKPGETKDALVSPWKSGIPPHWDLRDVNGKFVPPGKYVLQLAHGDGQFAIRPADVTFTVLPAAKGGGMEQIVKKLPMSNMPEEPVGEPEFVTVGGVQRLRFTVPDERAKKGVIALAKARGVPLSGVDFRVLPTPPMPPAGTDAQVKLKVYSMGNTRAPQQNFEARFQLGAAKQVIPGAKSCELVFMVRRVANGEIVHASSQTTFAPYRFADGPQKCLTGAILTQHGGWRGRLTDGQPAPAGPYEVRAGLRVTAKDGRVTWLSAKPQVITLK</sequence>
<name>A0ABW5P534_9DEIO</name>
<feature type="region of interest" description="Disordered" evidence="1">
    <location>
        <begin position="26"/>
        <end position="55"/>
    </location>
</feature>
<dbReference type="Proteomes" id="UP001597475">
    <property type="component" value="Unassembled WGS sequence"/>
</dbReference>
<evidence type="ECO:0000256" key="2">
    <source>
        <dbReference type="SAM" id="SignalP"/>
    </source>
</evidence>
<accession>A0ABW5P534</accession>
<evidence type="ECO:0000313" key="3">
    <source>
        <dbReference type="EMBL" id="MFD2610105.1"/>
    </source>
</evidence>
<gene>
    <name evidence="3" type="ORF">ACFSR9_11750</name>
</gene>
<feature type="compositionally biased region" description="Low complexity" evidence="1">
    <location>
        <begin position="26"/>
        <end position="40"/>
    </location>
</feature>
<organism evidence="3 4">
    <name type="scientific">Deinococcus taklimakanensis</name>
    <dbReference type="NCBI Taxonomy" id="536443"/>
    <lineage>
        <taxon>Bacteria</taxon>
        <taxon>Thermotogati</taxon>
        <taxon>Deinococcota</taxon>
        <taxon>Deinococci</taxon>
        <taxon>Deinococcales</taxon>
        <taxon>Deinococcaceae</taxon>
        <taxon>Deinococcus</taxon>
    </lineage>
</organism>
<proteinExistence type="predicted"/>
<evidence type="ECO:0000313" key="4">
    <source>
        <dbReference type="Proteomes" id="UP001597475"/>
    </source>
</evidence>
<feature type="signal peptide" evidence="2">
    <location>
        <begin position="1"/>
        <end position="19"/>
    </location>
</feature>
<feature type="chain" id="PRO_5045419536" evidence="2">
    <location>
        <begin position="20"/>
        <end position="544"/>
    </location>
</feature>
<dbReference type="EMBL" id="JBHUMK010000051">
    <property type="protein sequence ID" value="MFD2610105.1"/>
    <property type="molecule type" value="Genomic_DNA"/>
</dbReference>
<dbReference type="RefSeq" id="WP_386846014.1">
    <property type="nucleotide sequence ID" value="NZ_JBHUMK010000051.1"/>
</dbReference>
<evidence type="ECO:0000256" key="1">
    <source>
        <dbReference type="SAM" id="MobiDB-lite"/>
    </source>
</evidence>
<keyword evidence="4" id="KW-1185">Reference proteome</keyword>
<reference evidence="4" key="1">
    <citation type="journal article" date="2019" name="Int. J. Syst. Evol. Microbiol.">
        <title>The Global Catalogue of Microorganisms (GCM) 10K type strain sequencing project: providing services to taxonomists for standard genome sequencing and annotation.</title>
        <authorList>
            <consortium name="The Broad Institute Genomics Platform"/>
            <consortium name="The Broad Institute Genome Sequencing Center for Infectious Disease"/>
            <person name="Wu L."/>
            <person name="Ma J."/>
        </authorList>
    </citation>
    <scope>NUCLEOTIDE SEQUENCE [LARGE SCALE GENOMIC DNA]</scope>
    <source>
        <strain evidence="4">KCTC 33842</strain>
    </source>
</reference>